<accession>A0A8H4A7Q7</accession>
<sequence length="250" mass="29624">MWNFRVWVIVLFFSLIIAWVWIISFLLVVTTYPIVFVLSFPVSLILLIVCCVFYWIFVAPSILIGGIWTILGYIIWQCWILIQQLRIRTYRGRTCEVKISKYDYGQLCNKIRSYGRKIQDLEDELSVAARTGYYLSEYDNGLVIYKPISNWKMVKNRVTKKRYLRATGAGLRLIGRRIGLVNDVQVIRLKEIFDERVHSERQEYTELLRREAKGRTDITLDLGYIHGRPLDVTLDESQLFRNFRPIYQSF</sequence>
<feature type="transmembrane region" description="Helical" evidence="2">
    <location>
        <begin position="6"/>
        <end position="28"/>
    </location>
</feature>
<evidence type="ECO:0000313" key="3">
    <source>
        <dbReference type="EMBL" id="KAF0454726.1"/>
    </source>
</evidence>
<evidence type="ECO:0000256" key="2">
    <source>
        <dbReference type="SAM" id="Phobius"/>
    </source>
</evidence>
<feature type="coiled-coil region" evidence="1">
    <location>
        <begin position="104"/>
        <end position="131"/>
    </location>
</feature>
<keyword evidence="2" id="KW-0472">Membrane</keyword>
<keyword evidence="2" id="KW-1133">Transmembrane helix</keyword>
<comment type="caution">
    <text evidence="3">The sequence shown here is derived from an EMBL/GenBank/DDBJ whole genome shotgun (WGS) entry which is preliminary data.</text>
</comment>
<feature type="transmembrane region" description="Helical" evidence="2">
    <location>
        <begin position="35"/>
        <end position="56"/>
    </location>
</feature>
<dbReference type="EMBL" id="WTPW01001121">
    <property type="protein sequence ID" value="KAF0454726.1"/>
    <property type="molecule type" value="Genomic_DNA"/>
</dbReference>
<reference evidence="3 4" key="1">
    <citation type="journal article" date="2019" name="Environ. Microbiol.">
        <title>At the nexus of three kingdoms: the genome of the mycorrhizal fungus Gigaspora margarita provides insights into plant, endobacterial and fungal interactions.</title>
        <authorList>
            <person name="Venice F."/>
            <person name="Ghignone S."/>
            <person name="Salvioli di Fossalunga A."/>
            <person name="Amselem J."/>
            <person name="Novero M."/>
            <person name="Xianan X."/>
            <person name="Sedzielewska Toro K."/>
            <person name="Morin E."/>
            <person name="Lipzen A."/>
            <person name="Grigoriev I.V."/>
            <person name="Henrissat B."/>
            <person name="Martin F.M."/>
            <person name="Bonfante P."/>
        </authorList>
    </citation>
    <scope>NUCLEOTIDE SEQUENCE [LARGE SCALE GENOMIC DNA]</scope>
    <source>
        <strain evidence="3 4">BEG34</strain>
    </source>
</reference>
<evidence type="ECO:0000313" key="4">
    <source>
        <dbReference type="Proteomes" id="UP000439903"/>
    </source>
</evidence>
<protein>
    <submittedName>
        <fullName evidence="3">Uncharacterized protein</fullName>
    </submittedName>
</protein>
<feature type="transmembrane region" description="Helical" evidence="2">
    <location>
        <begin position="62"/>
        <end position="82"/>
    </location>
</feature>
<keyword evidence="2" id="KW-0812">Transmembrane</keyword>
<keyword evidence="1" id="KW-0175">Coiled coil</keyword>
<dbReference type="OrthoDB" id="2422298at2759"/>
<dbReference type="AlphaFoldDB" id="A0A8H4A7Q7"/>
<dbReference type="Proteomes" id="UP000439903">
    <property type="component" value="Unassembled WGS sequence"/>
</dbReference>
<proteinExistence type="predicted"/>
<keyword evidence="4" id="KW-1185">Reference proteome</keyword>
<evidence type="ECO:0000256" key="1">
    <source>
        <dbReference type="SAM" id="Coils"/>
    </source>
</evidence>
<name>A0A8H4A7Q7_GIGMA</name>
<organism evidence="3 4">
    <name type="scientific">Gigaspora margarita</name>
    <dbReference type="NCBI Taxonomy" id="4874"/>
    <lineage>
        <taxon>Eukaryota</taxon>
        <taxon>Fungi</taxon>
        <taxon>Fungi incertae sedis</taxon>
        <taxon>Mucoromycota</taxon>
        <taxon>Glomeromycotina</taxon>
        <taxon>Glomeromycetes</taxon>
        <taxon>Diversisporales</taxon>
        <taxon>Gigasporaceae</taxon>
        <taxon>Gigaspora</taxon>
    </lineage>
</organism>
<gene>
    <name evidence="3" type="ORF">F8M41_001555</name>
</gene>